<organism evidence="2 3">
    <name type="scientific">Microthlaspi erraticum</name>
    <dbReference type="NCBI Taxonomy" id="1685480"/>
    <lineage>
        <taxon>Eukaryota</taxon>
        <taxon>Viridiplantae</taxon>
        <taxon>Streptophyta</taxon>
        <taxon>Embryophyta</taxon>
        <taxon>Tracheophyta</taxon>
        <taxon>Spermatophyta</taxon>
        <taxon>Magnoliopsida</taxon>
        <taxon>eudicotyledons</taxon>
        <taxon>Gunneridae</taxon>
        <taxon>Pentapetalae</taxon>
        <taxon>rosids</taxon>
        <taxon>malvids</taxon>
        <taxon>Brassicales</taxon>
        <taxon>Brassicaceae</taxon>
        <taxon>Coluteocarpeae</taxon>
        <taxon>Microthlaspi</taxon>
    </lineage>
</organism>
<gene>
    <name evidence="2" type="ORF">MERR_LOCUS5117</name>
</gene>
<dbReference type="AlphaFoldDB" id="A0A6D2HQ08"/>
<comment type="caution">
    <text evidence="2">The sequence shown here is derived from an EMBL/GenBank/DDBJ whole genome shotgun (WGS) entry which is preliminary data.</text>
</comment>
<dbReference type="EMBL" id="CACVBM020000333">
    <property type="protein sequence ID" value="CAA7017882.1"/>
    <property type="molecule type" value="Genomic_DNA"/>
</dbReference>
<evidence type="ECO:0000313" key="2">
    <source>
        <dbReference type="EMBL" id="CAA7017882.1"/>
    </source>
</evidence>
<proteinExistence type="predicted"/>
<keyword evidence="3" id="KW-1185">Reference proteome</keyword>
<name>A0A6D2HQ08_9BRAS</name>
<accession>A0A6D2HQ08</accession>
<feature type="region of interest" description="Disordered" evidence="1">
    <location>
        <begin position="1"/>
        <end position="74"/>
    </location>
</feature>
<evidence type="ECO:0000313" key="3">
    <source>
        <dbReference type="Proteomes" id="UP000467841"/>
    </source>
</evidence>
<feature type="compositionally biased region" description="Basic and acidic residues" evidence="1">
    <location>
        <begin position="55"/>
        <end position="64"/>
    </location>
</feature>
<protein>
    <submittedName>
        <fullName evidence="2">Uncharacterized protein</fullName>
    </submittedName>
</protein>
<sequence>MTGIMRLSFSKSVETGTGFNGEHMEKANQEEETQPNLDLPESKPPDQQLQGLGVTRKETNKEELPTQVPNPKSAENTFCLIMPKEIRSEPHIQPDPEVEKGTAEQERHLEAHKALTCHTKEEYEQPVLEPIATADSLMSVLHNTQKLEPDGAKHVELEPDGIKDIKLEVEEKLDVMDKLVANHELAAEKKPLAALMQLIVLELVP</sequence>
<reference evidence="2" key="1">
    <citation type="submission" date="2020-01" db="EMBL/GenBank/DDBJ databases">
        <authorList>
            <person name="Mishra B."/>
        </authorList>
    </citation>
    <scope>NUCLEOTIDE SEQUENCE [LARGE SCALE GENOMIC DNA]</scope>
</reference>
<evidence type="ECO:0000256" key="1">
    <source>
        <dbReference type="SAM" id="MobiDB-lite"/>
    </source>
</evidence>
<dbReference type="Proteomes" id="UP000467841">
    <property type="component" value="Unassembled WGS sequence"/>
</dbReference>